<dbReference type="Pfam" id="PF08240">
    <property type="entry name" value="ADH_N"/>
    <property type="match status" value="1"/>
</dbReference>
<gene>
    <name evidence="3" type="ORF">LTR25_004891</name>
</gene>
<dbReference type="Gene3D" id="3.90.180.10">
    <property type="entry name" value="Medium-chain alcohol dehydrogenases, catalytic domain"/>
    <property type="match status" value="2"/>
</dbReference>
<proteinExistence type="predicted"/>
<evidence type="ECO:0000259" key="2">
    <source>
        <dbReference type="Pfam" id="PF08240"/>
    </source>
</evidence>
<reference evidence="3 4" key="1">
    <citation type="submission" date="2023-06" db="EMBL/GenBank/DDBJ databases">
        <title>Black Yeasts Isolated from many extreme environments.</title>
        <authorList>
            <person name="Coleine C."/>
            <person name="Stajich J.E."/>
            <person name="Selbmann L."/>
        </authorList>
    </citation>
    <scope>NUCLEOTIDE SEQUENCE [LARGE SCALE GENOMIC DNA]</scope>
    <source>
        <strain evidence="3 4">CCFEE 5887</strain>
    </source>
</reference>
<protein>
    <recommendedName>
        <fullName evidence="2">Alcohol dehydrogenase-like N-terminal domain-containing protein</fullName>
    </recommendedName>
</protein>
<evidence type="ECO:0000313" key="3">
    <source>
        <dbReference type="EMBL" id="KAK5537639.1"/>
    </source>
</evidence>
<evidence type="ECO:0000313" key="4">
    <source>
        <dbReference type="Proteomes" id="UP001345827"/>
    </source>
</evidence>
<keyword evidence="1" id="KW-0560">Oxidoreductase</keyword>
<dbReference type="SUPFAM" id="SSF50129">
    <property type="entry name" value="GroES-like"/>
    <property type="match status" value="1"/>
</dbReference>
<evidence type="ECO:0000256" key="1">
    <source>
        <dbReference type="ARBA" id="ARBA00023002"/>
    </source>
</evidence>
<dbReference type="AlphaFoldDB" id="A0AAV9Q7I8"/>
<dbReference type="EMBL" id="JAXLQG010000007">
    <property type="protein sequence ID" value="KAK5537639.1"/>
    <property type="molecule type" value="Genomic_DNA"/>
</dbReference>
<dbReference type="InterPro" id="IPR013154">
    <property type="entry name" value="ADH-like_N"/>
</dbReference>
<dbReference type="InterPro" id="IPR036291">
    <property type="entry name" value="NAD(P)-bd_dom_sf"/>
</dbReference>
<comment type="caution">
    <text evidence="3">The sequence shown here is derived from an EMBL/GenBank/DDBJ whole genome shotgun (WGS) entry which is preliminary data.</text>
</comment>
<dbReference type="GO" id="GO:0016491">
    <property type="term" value="F:oxidoreductase activity"/>
    <property type="evidence" value="ECO:0007669"/>
    <property type="project" value="UniProtKB-KW"/>
</dbReference>
<dbReference type="PANTHER" id="PTHR43401:SF2">
    <property type="entry name" value="L-THREONINE 3-DEHYDROGENASE"/>
    <property type="match status" value="1"/>
</dbReference>
<dbReference type="InterPro" id="IPR050129">
    <property type="entry name" value="Zn_alcohol_dh"/>
</dbReference>
<feature type="domain" description="Alcohol dehydrogenase-like N-terminal" evidence="2">
    <location>
        <begin position="34"/>
        <end position="145"/>
    </location>
</feature>
<dbReference type="InterPro" id="IPR011032">
    <property type="entry name" value="GroES-like_sf"/>
</dbReference>
<dbReference type="Gene3D" id="3.40.50.720">
    <property type="entry name" value="NAD(P)-binding Rossmann-like Domain"/>
    <property type="match status" value="1"/>
</dbReference>
<keyword evidence="4" id="KW-1185">Reference proteome</keyword>
<dbReference type="PANTHER" id="PTHR43401">
    <property type="entry name" value="L-THREONINE 3-DEHYDROGENASE"/>
    <property type="match status" value="1"/>
</dbReference>
<accession>A0AAV9Q7I8</accession>
<sequence length="398" mass="42355">MAALPQHHDALVLVSFDAPLQVQAVETPRCIPGSAVVEILSTPILSYASKLYSGDLKYPLHPPMTVGGGAIARVVSLGSDATHLKKGQLVFVDPMVRGRDDSSGKNSILLGVHGGLTSGAAVLMQGDWRHGSCARYARWPLENVHVLDEEKLTTSTSTSTSSLGLGLGLGSGLGSGLGYSFHELAYLQRLLVPMGGLCESVLDVKVGDRVIIAPATGQFGGAAVEVALAMGADVVICGRNRTALTKIRDTLEPVYPGAKIDVVQFSGVVETDVAALQAVPSIDKYIDFSPAVAAGSTHITSCLRALKKGGKACLMGGITAGVEIPYSVVMFNDLQIYGKFMYERDAVKRLISLLESGRLKFRVPEIKVFGLKEWEKGFETAAQRSGWREMVVFEPGRE</sequence>
<name>A0AAV9Q7I8_9PEZI</name>
<dbReference type="SUPFAM" id="SSF51735">
    <property type="entry name" value="NAD(P)-binding Rossmann-fold domains"/>
    <property type="match status" value="1"/>
</dbReference>
<dbReference type="Proteomes" id="UP001345827">
    <property type="component" value="Unassembled WGS sequence"/>
</dbReference>
<organism evidence="3 4">
    <name type="scientific">Vermiconidia calcicola</name>
    <dbReference type="NCBI Taxonomy" id="1690605"/>
    <lineage>
        <taxon>Eukaryota</taxon>
        <taxon>Fungi</taxon>
        <taxon>Dikarya</taxon>
        <taxon>Ascomycota</taxon>
        <taxon>Pezizomycotina</taxon>
        <taxon>Dothideomycetes</taxon>
        <taxon>Dothideomycetidae</taxon>
        <taxon>Mycosphaerellales</taxon>
        <taxon>Extremaceae</taxon>
        <taxon>Vermiconidia</taxon>
    </lineage>
</organism>